<evidence type="ECO:0000259" key="1">
    <source>
        <dbReference type="Pfam" id="PF13360"/>
    </source>
</evidence>
<comment type="caution">
    <text evidence="2">The sequence shown here is derived from an EMBL/GenBank/DDBJ whole genome shotgun (WGS) entry which is preliminary data.</text>
</comment>
<dbReference type="InterPro" id="IPR015943">
    <property type="entry name" value="WD40/YVTN_repeat-like_dom_sf"/>
</dbReference>
<evidence type="ECO:0000313" key="2">
    <source>
        <dbReference type="EMBL" id="MBB5493586.1"/>
    </source>
</evidence>
<keyword evidence="3" id="KW-1185">Reference proteome</keyword>
<gene>
    <name evidence="2" type="ORF">HNR07_004723</name>
</gene>
<name>A0A840WPC4_9ACTN</name>
<feature type="domain" description="Pyrrolo-quinoline quinone repeat" evidence="1">
    <location>
        <begin position="82"/>
        <end position="217"/>
    </location>
</feature>
<dbReference type="Pfam" id="PF13360">
    <property type="entry name" value="PQQ_2"/>
    <property type="match status" value="1"/>
</dbReference>
<dbReference type="SUPFAM" id="SSF50998">
    <property type="entry name" value="Quinoprotein alcohol dehydrogenase-like"/>
    <property type="match status" value="1"/>
</dbReference>
<dbReference type="InterPro" id="IPR011047">
    <property type="entry name" value="Quinoprotein_ADH-like_sf"/>
</dbReference>
<protein>
    <recommendedName>
        <fullName evidence="1">Pyrrolo-quinoline quinone repeat domain-containing protein</fullName>
    </recommendedName>
</protein>
<dbReference type="AlphaFoldDB" id="A0A840WPC4"/>
<accession>A0A840WPC4</accession>
<dbReference type="EMBL" id="JACHDO010000001">
    <property type="protein sequence ID" value="MBB5493586.1"/>
    <property type="molecule type" value="Genomic_DNA"/>
</dbReference>
<sequence length="431" mass="47376">MMSSDYFFESLNGSFLFSFSSIFVVLLVLSGCSSEGVQHEIADDVPMDLEYPLSVSEVAWEWQAPDGGGWLLSKPIPVGVAVFYGDGVTVLAGDSGEELWAYRVPGSEILGNVSDDQRFVVLTLANEGEDNVEMLILDSGTGKILHRYNLSEISRSVVGEGSSNYHLRSALSSVTESAWFTADQSGEVTAREFSTDEKLWSVEVTANCPQDESVDDIFAWDKVILLAVTCFPGTEAKSGVSADFVSALIGIDPSDGVELWREEVFFSDHPESSFDREFTARHDGMVLARYSHFDSGQVIDAFKGESLITDGREIPIWVSDDGSEIGLWDRRVENYWIKDHDGRIKRQLNGRGESVVRPILADPGIGLRQGILLTDRVFLEDGELALFEGFDHSVSIPSDRVVAWSSGHLAPGSVVVTYNSNNDERFAVGLR</sequence>
<evidence type="ECO:0000313" key="3">
    <source>
        <dbReference type="Proteomes" id="UP000579647"/>
    </source>
</evidence>
<organism evidence="2 3">
    <name type="scientific">Nocardiopsis metallicus</name>
    <dbReference type="NCBI Taxonomy" id="179819"/>
    <lineage>
        <taxon>Bacteria</taxon>
        <taxon>Bacillati</taxon>
        <taxon>Actinomycetota</taxon>
        <taxon>Actinomycetes</taxon>
        <taxon>Streptosporangiales</taxon>
        <taxon>Nocardiopsidaceae</taxon>
        <taxon>Nocardiopsis</taxon>
    </lineage>
</organism>
<proteinExistence type="predicted"/>
<dbReference type="Gene3D" id="2.130.10.10">
    <property type="entry name" value="YVTN repeat-like/Quinoprotein amine dehydrogenase"/>
    <property type="match status" value="1"/>
</dbReference>
<dbReference type="Proteomes" id="UP000579647">
    <property type="component" value="Unassembled WGS sequence"/>
</dbReference>
<dbReference type="InterPro" id="IPR002372">
    <property type="entry name" value="PQQ_rpt_dom"/>
</dbReference>
<reference evidence="2 3" key="1">
    <citation type="submission" date="2020-08" db="EMBL/GenBank/DDBJ databases">
        <title>Sequencing the genomes of 1000 actinobacteria strains.</title>
        <authorList>
            <person name="Klenk H.-P."/>
        </authorList>
    </citation>
    <scope>NUCLEOTIDE SEQUENCE [LARGE SCALE GENOMIC DNA]</scope>
    <source>
        <strain evidence="2 3">DSM 44598</strain>
    </source>
</reference>
<dbReference type="RefSeq" id="WP_221318908.1">
    <property type="nucleotide sequence ID" value="NZ_BAAAKM010000055.1"/>
</dbReference>